<accession>A0A511N8U4</accession>
<dbReference type="RefSeq" id="WP_146888626.1">
    <property type="nucleotide sequence ID" value="NZ_BJXB01000026.1"/>
</dbReference>
<reference evidence="1 2" key="1">
    <citation type="submission" date="2019-07" db="EMBL/GenBank/DDBJ databases">
        <title>Whole genome shotgun sequence of Deinococcus cellulosilyticus NBRC 106333.</title>
        <authorList>
            <person name="Hosoyama A."/>
            <person name="Uohara A."/>
            <person name="Ohji S."/>
            <person name="Ichikawa N."/>
        </authorList>
    </citation>
    <scope>NUCLEOTIDE SEQUENCE [LARGE SCALE GENOMIC DNA]</scope>
    <source>
        <strain evidence="1 2">NBRC 106333</strain>
    </source>
</reference>
<sequence>MKINNYSVEVKQELSDEEFVILASNLTTNILHDSMVYSKPVTVQHNDENKKCLVASLERLRSDVPLSNSPSNGNELKVDFAEIWE</sequence>
<dbReference type="AlphaFoldDB" id="A0A511N8U4"/>
<dbReference type="OrthoDB" id="9848024at2"/>
<dbReference type="EMBL" id="BJXB01000026">
    <property type="protein sequence ID" value="GEM48957.1"/>
    <property type="molecule type" value="Genomic_DNA"/>
</dbReference>
<proteinExistence type="predicted"/>
<dbReference type="Proteomes" id="UP000321306">
    <property type="component" value="Unassembled WGS sequence"/>
</dbReference>
<evidence type="ECO:0000313" key="2">
    <source>
        <dbReference type="Proteomes" id="UP000321306"/>
    </source>
</evidence>
<name>A0A511N8U4_DEIC1</name>
<keyword evidence="2" id="KW-1185">Reference proteome</keyword>
<comment type="caution">
    <text evidence="1">The sequence shown here is derived from an EMBL/GenBank/DDBJ whole genome shotgun (WGS) entry which is preliminary data.</text>
</comment>
<evidence type="ECO:0000313" key="1">
    <source>
        <dbReference type="EMBL" id="GEM48957.1"/>
    </source>
</evidence>
<organism evidence="1 2">
    <name type="scientific">Deinococcus cellulosilyticus (strain DSM 18568 / NBRC 106333 / KACC 11606 / 5516J-15)</name>
    <dbReference type="NCBI Taxonomy" id="1223518"/>
    <lineage>
        <taxon>Bacteria</taxon>
        <taxon>Thermotogati</taxon>
        <taxon>Deinococcota</taxon>
        <taxon>Deinococci</taxon>
        <taxon>Deinococcales</taxon>
        <taxon>Deinococcaceae</taxon>
        <taxon>Deinococcus</taxon>
    </lineage>
</organism>
<protein>
    <submittedName>
        <fullName evidence="1">Uncharacterized protein</fullName>
    </submittedName>
</protein>
<gene>
    <name evidence="1" type="ORF">DC3_45920</name>
</gene>